<dbReference type="SUPFAM" id="SSF50486">
    <property type="entry name" value="FMT C-terminal domain-like"/>
    <property type="match status" value="1"/>
</dbReference>
<dbReference type="PANTHER" id="PTHR11138:SF5">
    <property type="entry name" value="METHIONYL-TRNA FORMYLTRANSFERASE, MITOCHONDRIAL"/>
    <property type="match status" value="1"/>
</dbReference>
<organism evidence="3 4">
    <name type="scientific">Mucilaginibacter calamicampi</name>
    <dbReference type="NCBI Taxonomy" id="1302352"/>
    <lineage>
        <taxon>Bacteria</taxon>
        <taxon>Pseudomonadati</taxon>
        <taxon>Bacteroidota</taxon>
        <taxon>Sphingobacteriia</taxon>
        <taxon>Sphingobacteriales</taxon>
        <taxon>Sphingobacteriaceae</taxon>
        <taxon>Mucilaginibacter</taxon>
    </lineage>
</organism>
<dbReference type="InterPro" id="IPR036477">
    <property type="entry name" value="Formyl_transf_N_sf"/>
</dbReference>
<dbReference type="RefSeq" id="WP_377098213.1">
    <property type="nucleotide sequence ID" value="NZ_JBHTHU010000005.1"/>
</dbReference>
<keyword evidence="4" id="KW-1185">Reference proteome</keyword>
<dbReference type="EMBL" id="JBHTHU010000005">
    <property type="protein sequence ID" value="MFD0749654.1"/>
    <property type="molecule type" value="Genomic_DNA"/>
</dbReference>
<dbReference type="Pfam" id="PF00551">
    <property type="entry name" value="Formyl_trans_N"/>
    <property type="match status" value="1"/>
</dbReference>
<evidence type="ECO:0000313" key="4">
    <source>
        <dbReference type="Proteomes" id="UP001596958"/>
    </source>
</evidence>
<evidence type="ECO:0000313" key="3">
    <source>
        <dbReference type="EMBL" id="MFD0749654.1"/>
    </source>
</evidence>
<proteinExistence type="predicted"/>
<feature type="domain" description="Formyl transferase C-terminal" evidence="2">
    <location>
        <begin position="201"/>
        <end position="284"/>
    </location>
</feature>
<feature type="domain" description="Formyl transferase N-terminal" evidence="1">
    <location>
        <begin position="1"/>
        <end position="165"/>
    </location>
</feature>
<dbReference type="Proteomes" id="UP001596958">
    <property type="component" value="Unassembled WGS sequence"/>
</dbReference>
<dbReference type="SUPFAM" id="SSF53328">
    <property type="entry name" value="Formyltransferase"/>
    <property type="match status" value="1"/>
</dbReference>
<dbReference type="PANTHER" id="PTHR11138">
    <property type="entry name" value="METHIONYL-TRNA FORMYLTRANSFERASE"/>
    <property type="match status" value="1"/>
</dbReference>
<dbReference type="Gene3D" id="3.40.50.12230">
    <property type="match status" value="1"/>
</dbReference>
<protein>
    <submittedName>
        <fullName evidence="3">Formyltransferase family protein</fullName>
    </submittedName>
</protein>
<name>A0ABW2YT90_9SPHI</name>
<dbReference type="CDD" id="cd08702">
    <property type="entry name" value="Arna_FMT_C"/>
    <property type="match status" value="1"/>
</dbReference>
<evidence type="ECO:0000259" key="1">
    <source>
        <dbReference type="Pfam" id="PF00551"/>
    </source>
</evidence>
<reference evidence="4" key="1">
    <citation type="journal article" date="2019" name="Int. J. Syst. Evol. Microbiol.">
        <title>The Global Catalogue of Microorganisms (GCM) 10K type strain sequencing project: providing services to taxonomists for standard genome sequencing and annotation.</title>
        <authorList>
            <consortium name="The Broad Institute Genomics Platform"/>
            <consortium name="The Broad Institute Genome Sequencing Center for Infectious Disease"/>
            <person name="Wu L."/>
            <person name="Ma J."/>
        </authorList>
    </citation>
    <scope>NUCLEOTIDE SEQUENCE [LARGE SCALE GENOMIC DNA]</scope>
    <source>
        <strain evidence="4">CCUG 63418</strain>
    </source>
</reference>
<dbReference type="InterPro" id="IPR002376">
    <property type="entry name" value="Formyl_transf_N"/>
</dbReference>
<accession>A0ABW2YT90</accession>
<dbReference type="CDD" id="cd08651">
    <property type="entry name" value="FMT_core_like_4"/>
    <property type="match status" value="1"/>
</dbReference>
<evidence type="ECO:0000259" key="2">
    <source>
        <dbReference type="Pfam" id="PF02911"/>
    </source>
</evidence>
<comment type="caution">
    <text evidence="3">The sequence shown here is derived from an EMBL/GenBank/DDBJ whole genome shotgun (WGS) entry which is preliminary data.</text>
</comment>
<sequence length="294" mass="32909">MRIVFIGTVIFSYKALEQIIADSANVVGVITRQTSVFNADYADLTPLCLEHNLPYKYVNDINHPNNEAFIRQLNPTVIYCFGWSNLIKAEILSIPPLGVVGFHPAALPYNRGRHPIVWALALGLNKTASTFFFMDSQADTGDIISQQEVPIFDEDTSQLLYDRIVSTALVQIKEFTLALQTGSITKVQQRIAEGNSWRKRNKSDGRIDFRMNSRTIFNLVRALTLPYVGAHIELANGEDVKVWAIIIDDHPNENIEPGKILNVSDNHIKVKTADGAVILTEHEFTQIPSVGTYL</sequence>
<dbReference type="InterPro" id="IPR005793">
    <property type="entry name" value="Formyl_trans_C"/>
</dbReference>
<dbReference type="Pfam" id="PF02911">
    <property type="entry name" value="Formyl_trans_C"/>
    <property type="match status" value="1"/>
</dbReference>
<dbReference type="InterPro" id="IPR011034">
    <property type="entry name" value="Formyl_transferase-like_C_sf"/>
</dbReference>
<gene>
    <name evidence="3" type="ORF">ACFQZS_05830</name>
</gene>